<proteinExistence type="predicted"/>
<dbReference type="EMBL" id="LGRX02005001">
    <property type="protein sequence ID" value="KAK3279342.1"/>
    <property type="molecule type" value="Genomic_DNA"/>
</dbReference>
<dbReference type="AlphaFoldDB" id="A0AAE0GJX7"/>
<evidence type="ECO:0000313" key="3">
    <source>
        <dbReference type="Proteomes" id="UP001190700"/>
    </source>
</evidence>
<reference evidence="2 3" key="1">
    <citation type="journal article" date="2015" name="Genome Biol. Evol.">
        <title>Comparative Genomics of a Bacterivorous Green Alga Reveals Evolutionary Causalities and Consequences of Phago-Mixotrophic Mode of Nutrition.</title>
        <authorList>
            <person name="Burns J.A."/>
            <person name="Paasch A."/>
            <person name="Narechania A."/>
            <person name="Kim E."/>
        </authorList>
    </citation>
    <scope>NUCLEOTIDE SEQUENCE [LARGE SCALE GENOMIC DNA]</scope>
    <source>
        <strain evidence="2 3">PLY_AMNH</strain>
    </source>
</reference>
<evidence type="ECO:0000313" key="2">
    <source>
        <dbReference type="EMBL" id="KAK3279342.1"/>
    </source>
</evidence>
<protein>
    <submittedName>
        <fullName evidence="2">Uncharacterized protein</fullName>
    </submittedName>
</protein>
<accession>A0AAE0GJX7</accession>
<feature type="region of interest" description="Disordered" evidence="1">
    <location>
        <begin position="201"/>
        <end position="243"/>
    </location>
</feature>
<comment type="caution">
    <text evidence="2">The sequence shown here is derived from an EMBL/GenBank/DDBJ whole genome shotgun (WGS) entry which is preliminary data.</text>
</comment>
<gene>
    <name evidence="2" type="ORF">CYMTET_12767</name>
</gene>
<name>A0AAE0GJX7_9CHLO</name>
<keyword evidence="3" id="KW-1185">Reference proteome</keyword>
<evidence type="ECO:0000256" key="1">
    <source>
        <dbReference type="SAM" id="MobiDB-lite"/>
    </source>
</evidence>
<sequence>MADWACLRKQLGTWAEEFGKQAVADLEGGGERETASKLQEALANSQCDAEDEATRAAAAVAAENAWQKAKEGGGWNTPAWRECYVLACFCQAVAVGSRAAASGDATGLREAMRQVDMASIMGAPAEMVQLMAQEVEKELLGSAEARESAAAAAEPCEAPVRDRLTDIRAGMLQERQVVRLELPSLKTFRKEYFKQDKPVVLTGASPPQARGPHRRIPAASPRSSQAHPRCKPAVLTGDLAASP</sequence>
<organism evidence="2 3">
    <name type="scientific">Cymbomonas tetramitiformis</name>
    <dbReference type="NCBI Taxonomy" id="36881"/>
    <lineage>
        <taxon>Eukaryota</taxon>
        <taxon>Viridiplantae</taxon>
        <taxon>Chlorophyta</taxon>
        <taxon>Pyramimonadophyceae</taxon>
        <taxon>Pyramimonadales</taxon>
        <taxon>Pyramimonadaceae</taxon>
        <taxon>Cymbomonas</taxon>
    </lineage>
</organism>
<dbReference type="Proteomes" id="UP001190700">
    <property type="component" value="Unassembled WGS sequence"/>
</dbReference>